<gene>
    <name evidence="5" type="ORF">C7457_0457</name>
</gene>
<dbReference type="PANTHER" id="PTHR43213">
    <property type="entry name" value="BIFUNCTIONAL DTTP/UTP PYROPHOSPHATASE/METHYLTRANSFERASE PROTEIN-RELATED"/>
    <property type="match status" value="1"/>
</dbReference>
<comment type="caution">
    <text evidence="5">The sequence shown here is derived from an EMBL/GenBank/DDBJ whole genome shotgun (WGS) entry which is preliminary data.</text>
</comment>
<comment type="cofactor">
    <cofactor evidence="1 4">
        <name>a divalent metal cation</name>
        <dbReference type="ChEBI" id="CHEBI:60240"/>
    </cofactor>
</comment>
<keyword evidence="4" id="KW-0963">Cytoplasm</keyword>
<dbReference type="EMBL" id="RBIE01000001">
    <property type="protein sequence ID" value="RKQ63583.1"/>
    <property type="molecule type" value="Genomic_DNA"/>
</dbReference>
<evidence type="ECO:0000256" key="1">
    <source>
        <dbReference type="ARBA" id="ARBA00001968"/>
    </source>
</evidence>
<dbReference type="Proteomes" id="UP000280881">
    <property type="component" value="Unassembled WGS sequence"/>
</dbReference>
<keyword evidence="3 4" id="KW-0546">Nucleotide metabolism</keyword>
<evidence type="ECO:0000313" key="5">
    <source>
        <dbReference type="EMBL" id="RKQ63583.1"/>
    </source>
</evidence>
<evidence type="ECO:0000256" key="3">
    <source>
        <dbReference type="ARBA" id="ARBA00023080"/>
    </source>
</evidence>
<protein>
    <recommendedName>
        <fullName evidence="4">dTTP/UTP pyrophosphatase</fullName>
        <shortName evidence="4">dTTPase/UTPase</shortName>
        <ecNumber evidence="4">3.6.1.9</ecNumber>
    </recommendedName>
    <alternativeName>
        <fullName evidence="4">Nucleoside triphosphate pyrophosphatase</fullName>
    </alternativeName>
    <alternativeName>
        <fullName evidence="4">Nucleotide pyrophosphatase</fullName>
        <shortName evidence="4">Nucleotide PPase</shortName>
    </alternativeName>
</protein>
<sequence length="193" mass="21433">MRVEKVNIALVSSSPRRREILEMVGFNFRVIKVETEEKLESSPYLTTVKNSELKVLAAKGLINDGEIGLAADTIVVMGDEILGKPKDEGEAREFLKKLSGKWHTVITGFALLIGERLISGFEETRVKFKKLTLPEIDWYISTREPLDKAGAYGIQGKGALFIETIDGDFFNVMGLPIGRIYDILELEIEGGGN</sequence>
<proteinExistence type="inferred from homology"/>
<dbReference type="Pfam" id="PF02545">
    <property type="entry name" value="Maf"/>
    <property type="match status" value="1"/>
</dbReference>
<comment type="function">
    <text evidence="4">Nucleoside triphosphate pyrophosphatase that hydrolyzes dTTP and UTP. May have a dual role in cell division arrest and in preventing the incorporation of modified nucleotides into cellular nucleic acids.</text>
</comment>
<comment type="catalytic activity">
    <reaction evidence="4">
        <text>dTTP + H2O = dTMP + diphosphate + H(+)</text>
        <dbReference type="Rhea" id="RHEA:28534"/>
        <dbReference type="ChEBI" id="CHEBI:15377"/>
        <dbReference type="ChEBI" id="CHEBI:15378"/>
        <dbReference type="ChEBI" id="CHEBI:33019"/>
        <dbReference type="ChEBI" id="CHEBI:37568"/>
        <dbReference type="ChEBI" id="CHEBI:63528"/>
        <dbReference type="EC" id="3.6.1.9"/>
    </reaction>
</comment>
<feature type="site" description="Important for substrate specificity" evidence="4">
    <location>
        <position position="155"/>
    </location>
</feature>
<dbReference type="AlphaFoldDB" id="A0A420W8D6"/>
<dbReference type="OrthoDB" id="9807767at2"/>
<dbReference type="SUPFAM" id="SSF52972">
    <property type="entry name" value="ITPase-like"/>
    <property type="match status" value="1"/>
</dbReference>
<dbReference type="GO" id="GO:0036218">
    <property type="term" value="F:dTTP diphosphatase activity"/>
    <property type="evidence" value="ECO:0007669"/>
    <property type="project" value="RHEA"/>
</dbReference>
<keyword evidence="6" id="KW-1185">Reference proteome</keyword>
<dbReference type="GO" id="GO:0005737">
    <property type="term" value="C:cytoplasm"/>
    <property type="evidence" value="ECO:0007669"/>
    <property type="project" value="UniProtKB-SubCell"/>
</dbReference>
<dbReference type="GO" id="GO:0009117">
    <property type="term" value="P:nucleotide metabolic process"/>
    <property type="evidence" value="ECO:0007669"/>
    <property type="project" value="UniProtKB-KW"/>
</dbReference>
<comment type="caution">
    <text evidence="4">Lacks conserved residue(s) required for the propagation of feature annotation.</text>
</comment>
<evidence type="ECO:0000256" key="2">
    <source>
        <dbReference type="ARBA" id="ARBA00022801"/>
    </source>
</evidence>
<accession>A0A420W8D6</accession>
<dbReference type="InterPro" id="IPR029001">
    <property type="entry name" value="ITPase-like_fam"/>
</dbReference>
<evidence type="ECO:0000256" key="4">
    <source>
        <dbReference type="HAMAP-Rule" id="MF_00528"/>
    </source>
</evidence>
<dbReference type="RefSeq" id="WP_121169824.1">
    <property type="nucleotide sequence ID" value="NZ_RBIE01000001.1"/>
</dbReference>
<dbReference type="InterPro" id="IPR003697">
    <property type="entry name" value="Maf-like"/>
</dbReference>
<evidence type="ECO:0000313" key="6">
    <source>
        <dbReference type="Proteomes" id="UP000280881"/>
    </source>
</evidence>
<dbReference type="GO" id="GO:0036221">
    <property type="term" value="F:UTP diphosphatase activity"/>
    <property type="evidence" value="ECO:0007669"/>
    <property type="project" value="RHEA"/>
</dbReference>
<comment type="similarity">
    <text evidence="4">Belongs to the Maf family. YhdE subfamily.</text>
</comment>
<name>A0A420W8D6_9BACT</name>
<feature type="site" description="Important for substrate specificity" evidence="4">
    <location>
        <position position="73"/>
    </location>
</feature>
<dbReference type="EC" id="3.6.1.9" evidence="4"/>
<organism evidence="5 6">
    <name type="scientific">Thermovibrio guaymasensis</name>
    <dbReference type="NCBI Taxonomy" id="240167"/>
    <lineage>
        <taxon>Bacteria</taxon>
        <taxon>Pseudomonadati</taxon>
        <taxon>Aquificota</taxon>
        <taxon>Aquificia</taxon>
        <taxon>Desulfurobacteriales</taxon>
        <taxon>Desulfurobacteriaceae</taxon>
        <taxon>Thermovibrio</taxon>
    </lineage>
</organism>
<dbReference type="PANTHER" id="PTHR43213:SF5">
    <property type="entry name" value="BIFUNCTIONAL DTTP_UTP PYROPHOSPHATASE_METHYLTRANSFERASE PROTEIN-RELATED"/>
    <property type="match status" value="1"/>
</dbReference>
<keyword evidence="2 4" id="KW-0378">Hydrolase</keyword>
<feature type="site" description="Important for substrate specificity" evidence="4">
    <location>
        <position position="16"/>
    </location>
</feature>
<comment type="catalytic activity">
    <reaction evidence="4">
        <text>UTP + H2O = UMP + diphosphate + H(+)</text>
        <dbReference type="Rhea" id="RHEA:29395"/>
        <dbReference type="ChEBI" id="CHEBI:15377"/>
        <dbReference type="ChEBI" id="CHEBI:15378"/>
        <dbReference type="ChEBI" id="CHEBI:33019"/>
        <dbReference type="ChEBI" id="CHEBI:46398"/>
        <dbReference type="ChEBI" id="CHEBI:57865"/>
        <dbReference type="EC" id="3.6.1.9"/>
    </reaction>
</comment>
<dbReference type="CDD" id="cd00555">
    <property type="entry name" value="Maf"/>
    <property type="match status" value="1"/>
</dbReference>
<dbReference type="PIRSF" id="PIRSF006305">
    <property type="entry name" value="Maf"/>
    <property type="match status" value="1"/>
</dbReference>
<feature type="active site" description="Proton acceptor" evidence="4">
    <location>
        <position position="72"/>
    </location>
</feature>
<dbReference type="HAMAP" id="MF_00528">
    <property type="entry name" value="Maf"/>
    <property type="match status" value="1"/>
</dbReference>
<reference evidence="5 6" key="1">
    <citation type="submission" date="2018-10" db="EMBL/GenBank/DDBJ databases">
        <title>Genomic Encyclopedia of Type Strains, Phase IV (KMG-IV): sequencing the most valuable type-strain genomes for metagenomic binning, comparative biology and taxonomic classification.</title>
        <authorList>
            <person name="Goeker M."/>
        </authorList>
    </citation>
    <scope>NUCLEOTIDE SEQUENCE [LARGE SCALE GENOMIC DNA]</scope>
    <source>
        <strain evidence="5 6">DSM 15521</strain>
    </source>
</reference>
<dbReference type="Gene3D" id="3.90.950.10">
    <property type="match status" value="1"/>
</dbReference>
<dbReference type="NCBIfam" id="TIGR00172">
    <property type="entry name" value="maf"/>
    <property type="match status" value="1"/>
</dbReference>
<comment type="subcellular location">
    <subcellularLocation>
        <location evidence="4">Cytoplasm</location>
    </subcellularLocation>
</comment>